<name>A0ABN9PS43_9DINO</name>
<evidence type="ECO:0000256" key="1">
    <source>
        <dbReference type="SAM" id="MobiDB-lite"/>
    </source>
</evidence>
<feature type="region of interest" description="Disordered" evidence="1">
    <location>
        <begin position="85"/>
        <end position="106"/>
    </location>
</feature>
<feature type="compositionally biased region" description="Low complexity" evidence="1">
    <location>
        <begin position="85"/>
        <end position="100"/>
    </location>
</feature>
<proteinExistence type="predicted"/>
<sequence>MVVSPPWHCPHIVLHLRGALSAPSRPHPRRIRVESRWNSSNPTPPALTFSLPEGRLAGVVPRGCSATTGLVLELGAHAELGAGEAARVPAPRPPRQAAGQPEGGALLGGQDARHHLLVLLLAGQVEYAILCTDGKRIACRMIRRWFAASSATVPSSARGSVVMPEEEQLGSSSTMCVTRASFGSLGDTSRKSARRGWTQVARRCFMSRSCIQPPLVAVQGEDGAVVLHQCRQLRRLRAWRRARVHDVGAGRRR</sequence>
<evidence type="ECO:0000313" key="2">
    <source>
        <dbReference type="EMBL" id="CAK0795814.1"/>
    </source>
</evidence>
<accession>A0ABN9PS43</accession>
<keyword evidence="3" id="KW-1185">Reference proteome</keyword>
<comment type="caution">
    <text evidence="2">The sequence shown here is derived from an EMBL/GenBank/DDBJ whole genome shotgun (WGS) entry which is preliminary data.</text>
</comment>
<dbReference type="Proteomes" id="UP001189429">
    <property type="component" value="Unassembled WGS sequence"/>
</dbReference>
<evidence type="ECO:0008006" key="4">
    <source>
        <dbReference type="Google" id="ProtNLM"/>
    </source>
</evidence>
<dbReference type="EMBL" id="CAUYUJ010001414">
    <property type="protein sequence ID" value="CAK0795814.1"/>
    <property type="molecule type" value="Genomic_DNA"/>
</dbReference>
<gene>
    <name evidence="2" type="ORF">PCOR1329_LOCUS5364</name>
</gene>
<protein>
    <recommendedName>
        <fullName evidence="4">Anaphase-promoting complex subunit 1</fullName>
    </recommendedName>
</protein>
<organism evidence="2 3">
    <name type="scientific">Prorocentrum cordatum</name>
    <dbReference type="NCBI Taxonomy" id="2364126"/>
    <lineage>
        <taxon>Eukaryota</taxon>
        <taxon>Sar</taxon>
        <taxon>Alveolata</taxon>
        <taxon>Dinophyceae</taxon>
        <taxon>Prorocentrales</taxon>
        <taxon>Prorocentraceae</taxon>
        <taxon>Prorocentrum</taxon>
    </lineage>
</organism>
<evidence type="ECO:0000313" key="3">
    <source>
        <dbReference type="Proteomes" id="UP001189429"/>
    </source>
</evidence>
<reference evidence="2" key="1">
    <citation type="submission" date="2023-10" db="EMBL/GenBank/DDBJ databases">
        <authorList>
            <person name="Chen Y."/>
            <person name="Shah S."/>
            <person name="Dougan E. K."/>
            <person name="Thang M."/>
            <person name="Chan C."/>
        </authorList>
    </citation>
    <scope>NUCLEOTIDE SEQUENCE [LARGE SCALE GENOMIC DNA]</scope>
</reference>